<dbReference type="Pfam" id="PF26621">
    <property type="entry name" value="DUF8198"/>
    <property type="match status" value="1"/>
</dbReference>
<dbReference type="Proteomes" id="UP001269819">
    <property type="component" value="Unassembled WGS sequence"/>
</dbReference>
<comment type="caution">
    <text evidence="2">The sequence shown here is derived from an EMBL/GenBank/DDBJ whole genome shotgun (WGS) entry which is preliminary data.</text>
</comment>
<keyword evidence="3" id="KW-1185">Reference proteome</keyword>
<sequence length="253" mass="29389">MYRDRLVHTPVQSDGGRRLQQHLLAYHDFRLRRRHHPLVDRLALLEQWQARRLRESHQDLIADPGYRTGLEFLLSDLYAPSGMTRRDDNIDRVFPKMVKWLPEQQLDTLAGLVELNLVTQSLDLALVETLAYHGHGRRFLTPEQYCQGYRACGQLDQRRRQIELVSEVGQQLDRYVRNRTLGWLLAISRGPADMAGLSDLHAFLQRGYRAFRTMDRVERLIDQLVVRETRVMERIVSGHPAPFTISGTTGEAP</sequence>
<reference evidence="2 3" key="1">
    <citation type="submission" date="2023-10" db="EMBL/GenBank/DDBJ databases">
        <title>Characteristics and mechanism of a salt-tolerant marine origin heterotrophic nitrifying- aerobic denitrifying bacteria Marinobacter xestospongiae HN1.</title>
        <authorList>
            <person name="Qi R."/>
        </authorList>
    </citation>
    <scope>NUCLEOTIDE SEQUENCE [LARGE SCALE GENOMIC DNA]</scope>
    <source>
        <strain evidence="2 3">HN1</strain>
    </source>
</reference>
<evidence type="ECO:0000259" key="1">
    <source>
        <dbReference type="Pfam" id="PF26621"/>
    </source>
</evidence>
<dbReference type="NCBIfam" id="NF047641">
    <property type="entry name" value="FFLEE_fam"/>
    <property type="match status" value="1"/>
</dbReference>
<dbReference type="RefSeq" id="WP_316975356.1">
    <property type="nucleotide sequence ID" value="NZ_JAWIIJ010000024.1"/>
</dbReference>
<dbReference type="InterPro" id="IPR058063">
    <property type="entry name" value="FFLEE_fam"/>
</dbReference>
<evidence type="ECO:0000313" key="3">
    <source>
        <dbReference type="Proteomes" id="UP001269819"/>
    </source>
</evidence>
<protein>
    <recommendedName>
        <fullName evidence="1">DUF8198 domain-containing protein</fullName>
    </recommendedName>
</protein>
<name>A0ABU3W3R5_9GAMM</name>
<accession>A0ABU3W3R5</accession>
<dbReference type="InterPro" id="IPR058511">
    <property type="entry name" value="DUF8198"/>
</dbReference>
<organism evidence="2 3">
    <name type="scientific">Marinobacter xestospongiae</name>
    <dbReference type="NCBI Taxonomy" id="994319"/>
    <lineage>
        <taxon>Bacteria</taxon>
        <taxon>Pseudomonadati</taxon>
        <taxon>Pseudomonadota</taxon>
        <taxon>Gammaproteobacteria</taxon>
        <taxon>Pseudomonadales</taxon>
        <taxon>Marinobacteraceae</taxon>
        <taxon>Marinobacter</taxon>
    </lineage>
</organism>
<proteinExistence type="predicted"/>
<gene>
    <name evidence="2" type="ORF">RYS15_20415</name>
</gene>
<evidence type="ECO:0000313" key="2">
    <source>
        <dbReference type="EMBL" id="MDV2081061.1"/>
    </source>
</evidence>
<feature type="domain" description="DUF8198" evidence="1">
    <location>
        <begin position="29"/>
        <end position="242"/>
    </location>
</feature>
<dbReference type="EMBL" id="JAWIIJ010000024">
    <property type="protein sequence ID" value="MDV2081061.1"/>
    <property type="molecule type" value="Genomic_DNA"/>
</dbReference>